<evidence type="ECO:0000313" key="9">
    <source>
        <dbReference type="Proteomes" id="UP000441797"/>
    </source>
</evidence>
<dbReference type="CDD" id="cd01630">
    <property type="entry name" value="HAD_KDO-like"/>
    <property type="match status" value="1"/>
</dbReference>
<name>A0A6N8FY95_9CHRO</name>
<protein>
    <submittedName>
        <fullName evidence="8">HAD family hydrolase</fullName>
    </submittedName>
</protein>
<evidence type="ECO:0000313" key="8">
    <source>
        <dbReference type="EMBL" id="MUL38108.1"/>
    </source>
</evidence>
<feature type="binding site" evidence="7">
    <location>
        <position position="22"/>
    </location>
    <ligand>
        <name>Mg(2+)</name>
        <dbReference type="ChEBI" id="CHEBI:18420"/>
    </ligand>
</feature>
<dbReference type="NCBIfam" id="TIGR01662">
    <property type="entry name" value="HAD-SF-IIIA"/>
    <property type="match status" value="1"/>
</dbReference>
<evidence type="ECO:0000256" key="2">
    <source>
        <dbReference type="ARBA" id="ARBA00005893"/>
    </source>
</evidence>
<dbReference type="AlphaFoldDB" id="A0A6N8FY95"/>
<dbReference type="FunFam" id="3.40.50.1000:FF:000029">
    <property type="entry name" value="3-deoxy-D-manno-octulosonate 8-phosphate phosphatase KdsC"/>
    <property type="match status" value="1"/>
</dbReference>
<keyword evidence="4 7" id="KW-0479">Metal-binding</keyword>
<comment type="caution">
    <text evidence="8">The sequence shown here is derived from an EMBL/GenBank/DDBJ whole genome shotgun (WGS) entry which is preliminary data.</text>
</comment>
<keyword evidence="6 7" id="KW-0460">Magnesium</keyword>
<reference evidence="8 9" key="1">
    <citation type="journal article" date="2019" name="Front. Microbiol.">
        <title>Genomic Features for Desiccation Tolerance and Sugar Biosynthesis in the Extremophile Gloeocapsopsis sp. UTEX B3054.</title>
        <authorList>
            <person name="Urrejola C."/>
            <person name="Alcorta J."/>
            <person name="Salas L."/>
            <person name="Vasquez M."/>
            <person name="Polz M.F."/>
            <person name="Vicuna R."/>
            <person name="Diez B."/>
        </authorList>
    </citation>
    <scope>NUCLEOTIDE SEQUENCE [LARGE SCALE GENOMIC DNA]</scope>
    <source>
        <strain evidence="8 9">1H9</strain>
    </source>
</reference>
<organism evidence="8 9">
    <name type="scientific">Gloeocapsopsis dulcis AAB1 = 1H9</name>
    <dbReference type="NCBI Taxonomy" id="1433147"/>
    <lineage>
        <taxon>Bacteria</taxon>
        <taxon>Bacillati</taxon>
        <taxon>Cyanobacteriota</taxon>
        <taxon>Cyanophyceae</taxon>
        <taxon>Oscillatoriophycideae</taxon>
        <taxon>Chroococcales</taxon>
        <taxon>Chroococcaceae</taxon>
        <taxon>Gloeocapsopsis</taxon>
        <taxon>Gloeocapsopsis dulcis</taxon>
    </lineage>
</organism>
<evidence type="ECO:0000256" key="1">
    <source>
        <dbReference type="ARBA" id="ARBA00001946"/>
    </source>
</evidence>
<evidence type="ECO:0000256" key="4">
    <source>
        <dbReference type="ARBA" id="ARBA00022723"/>
    </source>
</evidence>
<dbReference type="Pfam" id="PF08282">
    <property type="entry name" value="Hydrolase_3"/>
    <property type="match status" value="1"/>
</dbReference>
<dbReference type="InterPro" id="IPR050793">
    <property type="entry name" value="CMP-NeuNAc_synthase"/>
</dbReference>
<evidence type="ECO:0000256" key="3">
    <source>
        <dbReference type="ARBA" id="ARBA00011881"/>
    </source>
</evidence>
<feature type="binding site" evidence="7">
    <location>
        <position position="115"/>
    </location>
    <ligand>
        <name>Mg(2+)</name>
        <dbReference type="ChEBI" id="CHEBI:18420"/>
    </ligand>
</feature>
<dbReference type="GO" id="GO:0016788">
    <property type="term" value="F:hydrolase activity, acting on ester bonds"/>
    <property type="evidence" value="ECO:0007669"/>
    <property type="project" value="InterPro"/>
</dbReference>
<dbReference type="RefSeq" id="WP_105219230.1">
    <property type="nucleotide sequence ID" value="NZ_CAWNSU010000031.1"/>
</dbReference>
<dbReference type="EMBL" id="NAPY01000032">
    <property type="protein sequence ID" value="MUL38108.1"/>
    <property type="molecule type" value="Genomic_DNA"/>
</dbReference>
<dbReference type="Gene3D" id="3.40.50.1000">
    <property type="entry name" value="HAD superfamily/HAD-like"/>
    <property type="match status" value="1"/>
</dbReference>
<evidence type="ECO:0000256" key="6">
    <source>
        <dbReference type="ARBA" id="ARBA00022842"/>
    </source>
</evidence>
<dbReference type="OrthoDB" id="9805604at2"/>
<dbReference type="NCBIfam" id="TIGR01670">
    <property type="entry name" value="KdsC-phosphatas"/>
    <property type="match status" value="1"/>
</dbReference>
<dbReference type="Proteomes" id="UP000441797">
    <property type="component" value="Unassembled WGS sequence"/>
</dbReference>
<dbReference type="InterPro" id="IPR010023">
    <property type="entry name" value="KdsC_fam"/>
</dbReference>
<comment type="subunit">
    <text evidence="3">Homotetramer.</text>
</comment>
<evidence type="ECO:0000256" key="5">
    <source>
        <dbReference type="ARBA" id="ARBA00022801"/>
    </source>
</evidence>
<gene>
    <name evidence="8" type="ORF">BWI75_17675</name>
</gene>
<dbReference type="InterPro" id="IPR023214">
    <property type="entry name" value="HAD_sf"/>
</dbReference>
<dbReference type="SUPFAM" id="SSF56784">
    <property type="entry name" value="HAD-like"/>
    <property type="match status" value="1"/>
</dbReference>
<keyword evidence="5 8" id="KW-0378">Hydrolase</keyword>
<dbReference type="PANTHER" id="PTHR21485:SF3">
    <property type="entry name" value="N-ACYLNEURAMINATE CYTIDYLYLTRANSFERASE"/>
    <property type="match status" value="1"/>
</dbReference>
<dbReference type="GO" id="GO:0046872">
    <property type="term" value="F:metal ion binding"/>
    <property type="evidence" value="ECO:0007669"/>
    <property type="project" value="UniProtKB-KW"/>
</dbReference>
<dbReference type="GO" id="GO:0008781">
    <property type="term" value="F:N-acylneuraminate cytidylyltransferase activity"/>
    <property type="evidence" value="ECO:0007669"/>
    <property type="project" value="TreeGrafter"/>
</dbReference>
<dbReference type="SFLD" id="SFLDS00003">
    <property type="entry name" value="Haloacid_Dehalogenase"/>
    <property type="match status" value="1"/>
</dbReference>
<keyword evidence="9" id="KW-1185">Reference proteome</keyword>
<dbReference type="SFLD" id="SFLDG01138">
    <property type="entry name" value="C1.6.2:_Deoxy-d-mannose-octulo"/>
    <property type="match status" value="1"/>
</dbReference>
<dbReference type="PIRSF" id="PIRSF006118">
    <property type="entry name" value="KDO8-P_Ptase"/>
    <property type="match status" value="1"/>
</dbReference>
<dbReference type="SFLD" id="SFLDG01136">
    <property type="entry name" value="C1.6:_Phosphoserine_Phosphatas"/>
    <property type="match status" value="1"/>
</dbReference>
<dbReference type="InterPro" id="IPR036412">
    <property type="entry name" value="HAD-like_sf"/>
</dbReference>
<comment type="similarity">
    <text evidence="2">Belongs to the KdsC family.</text>
</comment>
<sequence>MTVISASELRSRLSQVKLLALDVDGVLTDGGLYYTEMGQVLRKFNIKDGQGIKLLKQAGVEVAIITAKSALSTLNRAQDLGITHTFLGVKDKLAQLKTLCQKLNISLSQVAYVGDDVNDIEVLQAVGCPMTVADAMAINQSIAVYITKLPGGQGAVREICEMLVASCR</sequence>
<accession>A0A6N8FY95</accession>
<evidence type="ECO:0000256" key="7">
    <source>
        <dbReference type="PIRSR" id="PIRSR006118-2"/>
    </source>
</evidence>
<feature type="binding site" evidence="7">
    <location>
        <position position="24"/>
    </location>
    <ligand>
        <name>substrate</name>
    </ligand>
</feature>
<dbReference type="InterPro" id="IPR006549">
    <property type="entry name" value="HAD-SF_hydro_IIIA"/>
</dbReference>
<dbReference type="PANTHER" id="PTHR21485">
    <property type="entry name" value="HAD SUPERFAMILY MEMBERS CMAS AND KDSC"/>
    <property type="match status" value="1"/>
</dbReference>
<proteinExistence type="inferred from homology"/>
<comment type="cofactor">
    <cofactor evidence="1 7">
        <name>Mg(2+)</name>
        <dbReference type="ChEBI" id="CHEBI:18420"/>
    </cofactor>
</comment>